<accession>A0ABW4UZ87</accession>
<dbReference type="Proteomes" id="UP001597403">
    <property type="component" value="Unassembled WGS sequence"/>
</dbReference>
<evidence type="ECO:0000313" key="3">
    <source>
        <dbReference type="Proteomes" id="UP001597403"/>
    </source>
</evidence>
<keyword evidence="3" id="KW-1185">Reference proteome</keyword>
<gene>
    <name evidence="2" type="ORF">ACFSGI_20010</name>
</gene>
<keyword evidence="1" id="KW-1133">Transmembrane helix</keyword>
<protein>
    <recommendedName>
        <fullName evidence="4">Phage holin family protein</fullName>
    </recommendedName>
</protein>
<reference evidence="3" key="1">
    <citation type="journal article" date="2019" name="Int. J. Syst. Evol. Microbiol.">
        <title>The Global Catalogue of Microorganisms (GCM) 10K type strain sequencing project: providing services to taxonomists for standard genome sequencing and annotation.</title>
        <authorList>
            <consortium name="The Broad Institute Genomics Platform"/>
            <consortium name="The Broad Institute Genome Sequencing Center for Infectious Disease"/>
            <person name="Wu L."/>
            <person name="Ma J."/>
        </authorList>
    </citation>
    <scope>NUCLEOTIDE SEQUENCE [LARGE SCALE GENOMIC DNA]</scope>
    <source>
        <strain evidence="3">CGMCC 1.15067</strain>
    </source>
</reference>
<dbReference type="RefSeq" id="WP_204825976.1">
    <property type="nucleotide sequence ID" value="NZ_JBHUGF010000011.1"/>
</dbReference>
<comment type="caution">
    <text evidence="2">The sequence shown here is derived from an EMBL/GenBank/DDBJ whole genome shotgun (WGS) entry which is preliminary data.</text>
</comment>
<sequence>MSLGIRHYSIVTVLTCLIVTIGLLAIDDDSGALLWDKSDILWIGLIFFAISLSFVYVGGAVISFIVRLLTDNVIAILAVFFIIALNLYFIGIWIESMDLQIASVYTIVFGLFDGWLGRTRQL</sequence>
<keyword evidence="1" id="KW-0812">Transmembrane</keyword>
<evidence type="ECO:0000313" key="2">
    <source>
        <dbReference type="EMBL" id="MFD1992259.1"/>
    </source>
</evidence>
<proteinExistence type="predicted"/>
<feature type="transmembrane region" description="Helical" evidence="1">
    <location>
        <begin position="41"/>
        <end position="66"/>
    </location>
</feature>
<feature type="transmembrane region" description="Helical" evidence="1">
    <location>
        <begin position="99"/>
        <end position="116"/>
    </location>
</feature>
<name>A0ABW4UZ87_9BACL</name>
<feature type="transmembrane region" description="Helical" evidence="1">
    <location>
        <begin position="73"/>
        <end position="93"/>
    </location>
</feature>
<evidence type="ECO:0008006" key="4">
    <source>
        <dbReference type="Google" id="ProtNLM"/>
    </source>
</evidence>
<feature type="transmembrane region" description="Helical" evidence="1">
    <location>
        <begin position="7"/>
        <end position="26"/>
    </location>
</feature>
<organism evidence="2 3">
    <name type="scientific">Paenibacillus nicotianae</name>
    <dbReference type="NCBI Taxonomy" id="1526551"/>
    <lineage>
        <taxon>Bacteria</taxon>
        <taxon>Bacillati</taxon>
        <taxon>Bacillota</taxon>
        <taxon>Bacilli</taxon>
        <taxon>Bacillales</taxon>
        <taxon>Paenibacillaceae</taxon>
        <taxon>Paenibacillus</taxon>
    </lineage>
</organism>
<evidence type="ECO:0000256" key="1">
    <source>
        <dbReference type="SAM" id="Phobius"/>
    </source>
</evidence>
<dbReference type="EMBL" id="JBHUGF010000011">
    <property type="protein sequence ID" value="MFD1992259.1"/>
    <property type="molecule type" value="Genomic_DNA"/>
</dbReference>
<keyword evidence="1" id="KW-0472">Membrane</keyword>